<dbReference type="Pfam" id="PF07494">
    <property type="entry name" value="Reg_prop"/>
    <property type="match status" value="1"/>
</dbReference>
<dbReference type="InterPro" id="IPR016032">
    <property type="entry name" value="Sig_transdc_resp-reg_C-effctor"/>
</dbReference>
<feature type="chain" id="PRO_5019836088" evidence="3">
    <location>
        <begin position="21"/>
        <end position="970"/>
    </location>
</feature>
<dbReference type="InterPro" id="IPR011110">
    <property type="entry name" value="Reg_prop"/>
</dbReference>
<evidence type="ECO:0000256" key="1">
    <source>
        <dbReference type="SAM" id="Coils"/>
    </source>
</evidence>
<feature type="signal peptide" evidence="3">
    <location>
        <begin position="1"/>
        <end position="20"/>
    </location>
</feature>
<dbReference type="EMBL" id="CP032869">
    <property type="protein sequence ID" value="AYL95412.1"/>
    <property type="molecule type" value="Genomic_DNA"/>
</dbReference>
<dbReference type="Gene3D" id="1.10.10.10">
    <property type="entry name" value="Winged helix-like DNA-binding domain superfamily/Winged helix DNA-binding domain"/>
    <property type="match status" value="1"/>
</dbReference>
<feature type="domain" description="HTH luxR-type" evidence="4">
    <location>
        <begin position="908"/>
        <end position="965"/>
    </location>
</feature>
<dbReference type="SUPFAM" id="SSF46894">
    <property type="entry name" value="C-terminal effector domain of the bipartite response regulators"/>
    <property type="match status" value="1"/>
</dbReference>
<dbReference type="InterPro" id="IPR015943">
    <property type="entry name" value="WD40/YVTN_repeat-like_dom_sf"/>
</dbReference>
<keyword evidence="3" id="KW-0732">Signal</keyword>
<reference evidence="5 6" key="1">
    <citation type="submission" date="2018-10" db="EMBL/GenBank/DDBJ databases">
        <title>Genome sequencing of Mucilaginibacter sp. HYN0043.</title>
        <authorList>
            <person name="Kim M."/>
            <person name="Yi H."/>
        </authorList>
    </citation>
    <scope>NUCLEOTIDE SEQUENCE [LARGE SCALE GENOMIC DNA]</scope>
    <source>
        <strain evidence="5 6">HYN0043</strain>
    </source>
</reference>
<proteinExistence type="predicted"/>
<dbReference type="GO" id="GO:0006355">
    <property type="term" value="P:regulation of DNA-templated transcription"/>
    <property type="evidence" value="ECO:0007669"/>
    <property type="project" value="InterPro"/>
</dbReference>
<dbReference type="InterPro" id="IPR036388">
    <property type="entry name" value="WH-like_DNA-bd_sf"/>
</dbReference>
<keyword evidence="1" id="KW-0175">Coiled coil</keyword>
<evidence type="ECO:0000256" key="2">
    <source>
        <dbReference type="SAM" id="Phobius"/>
    </source>
</evidence>
<keyword evidence="2" id="KW-0812">Transmembrane</keyword>
<feature type="coiled-coil region" evidence="1">
    <location>
        <begin position="806"/>
        <end position="838"/>
    </location>
</feature>
<dbReference type="Proteomes" id="UP000270046">
    <property type="component" value="Chromosome"/>
</dbReference>
<protein>
    <submittedName>
        <fullName evidence="5">Transcriptional regulator</fullName>
    </submittedName>
</protein>
<feature type="transmembrane region" description="Helical" evidence="2">
    <location>
        <begin position="759"/>
        <end position="777"/>
    </location>
</feature>
<evidence type="ECO:0000256" key="3">
    <source>
        <dbReference type="SAM" id="SignalP"/>
    </source>
</evidence>
<organism evidence="5 6">
    <name type="scientific">Mucilaginibacter celer</name>
    <dbReference type="NCBI Taxonomy" id="2305508"/>
    <lineage>
        <taxon>Bacteria</taxon>
        <taxon>Pseudomonadati</taxon>
        <taxon>Bacteroidota</taxon>
        <taxon>Sphingobacteriia</taxon>
        <taxon>Sphingobacteriales</taxon>
        <taxon>Sphingobacteriaceae</taxon>
        <taxon>Mucilaginibacter</taxon>
    </lineage>
</organism>
<dbReference type="GO" id="GO:0003677">
    <property type="term" value="F:DNA binding"/>
    <property type="evidence" value="ECO:0007669"/>
    <property type="project" value="InterPro"/>
</dbReference>
<sequence length="970" mass="110317">MKKCILFILVLRASICTSIAQVTLGTPAIKNYTHNEYNAGSEMWDLKQGKNGLLYLANEDGLLTFDGSYWKTYPLPNRSAIKSVAIDAAGRIYVGGQDEVGYFFPDDAGILKFHSLKQLLPQKARQFADIWDIVIYNDEVFFRTIECIFELKNNTMRTFDAPGGWMLLSQASGRLFAHDKDIGLVEFKNARWQACVARPTNTIRVTGITEFSRDTLLVTTRKNGLFFFSGSSLYKAPTAIDAALHTDLVNFSKKISNDRYAIGTAAKGLFIIDSKGSLIEQFSIRQGLQNNNIHCVLPDGDHNLWLGLESGLDFINYNTSVKHIYPNRENQVKSNAVSIFNNKLYIGTSNGLYTAPLNAQQKDISTTTGVFTEVENTRGQVLSLAQIGGHLLAGHQDGILQIDNNQAKPVTPGPGAWMMKSFPGSADIIAGTYTGFQLLKYNNGSFSFEGKIGGIYESLGNLALDNNSFIWATHPYRGIFKVQLSADRKKVARYTQYVNKSGLPSALNNHVYFIKGKIIAATEKGVYEYNANRNNFRVSSFYQPIFTDARIEYLTEDGRGNIWFISNQRVGVIDFSKKTTLTPYTVIYFPELAGQTVKGAEYIYPHDQQNIFIGSNNGVFHLNYRQYVSSESKLNVLLTSVKAIAEKDSLIFGGYFVKNGQIVPAQNTKQITSLSNHWNSFHFEYTSTLYAQKSNEEFTYKLIGFDKEWSKWSVKTEKDYTNLPYGKYTFSVRARNNLGAASAPVNYTFIVEPAWYQTIWAYLIYLIIFGYLVYLGIKYQQKRFDLHRQRHEEEQKRLNYLHSLELDRNDKEIMALKNDKLEAELNYKNKELATLTMQMVDRGKLMLNIKDELMVLIKKLNIPDASYQFRSVFKLLSDTEKSDDDWDNFSMYFDQVHNNFLTTMKAKFPGLSSTDLKLCAYLRLNLSSKEIAQLLNISLKGVEISRYRVRKKLQLATETNLYDFLIEVTK</sequence>
<dbReference type="SUPFAM" id="SSF63829">
    <property type="entry name" value="Calcium-dependent phosphotriesterase"/>
    <property type="match status" value="1"/>
</dbReference>
<dbReference type="Gene3D" id="2.60.40.10">
    <property type="entry name" value="Immunoglobulins"/>
    <property type="match status" value="1"/>
</dbReference>
<dbReference type="AlphaFoldDB" id="A0A494VWR2"/>
<keyword evidence="2" id="KW-0472">Membrane</keyword>
<dbReference type="KEGG" id="muh:HYN43_008955"/>
<dbReference type="InterPro" id="IPR011123">
    <property type="entry name" value="Y_Y_Y"/>
</dbReference>
<name>A0A494VWR2_9SPHI</name>
<dbReference type="InterPro" id="IPR013783">
    <property type="entry name" value="Ig-like_fold"/>
</dbReference>
<dbReference type="OrthoDB" id="9809670at2"/>
<accession>A0A494VWR2</accession>
<dbReference type="Pfam" id="PF07495">
    <property type="entry name" value="Y_Y_Y"/>
    <property type="match status" value="1"/>
</dbReference>
<evidence type="ECO:0000313" key="5">
    <source>
        <dbReference type="EMBL" id="AYL95412.1"/>
    </source>
</evidence>
<evidence type="ECO:0000259" key="4">
    <source>
        <dbReference type="SMART" id="SM00421"/>
    </source>
</evidence>
<dbReference type="RefSeq" id="WP_119411373.1">
    <property type="nucleotide sequence ID" value="NZ_CP032869.1"/>
</dbReference>
<keyword evidence="2" id="KW-1133">Transmembrane helix</keyword>
<dbReference type="Gene3D" id="2.130.10.10">
    <property type="entry name" value="YVTN repeat-like/Quinoprotein amine dehydrogenase"/>
    <property type="match status" value="2"/>
</dbReference>
<evidence type="ECO:0000313" key="6">
    <source>
        <dbReference type="Proteomes" id="UP000270046"/>
    </source>
</evidence>
<keyword evidence="6" id="KW-1185">Reference proteome</keyword>
<dbReference type="InterPro" id="IPR000792">
    <property type="entry name" value="Tscrpt_reg_LuxR_C"/>
</dbReference>
<dbReference type="SMART" id="SM00421">
    <property type="entry name" value="HTH_LUXR"/>
    <property type="match status" value="1"/>
</dbReference>
<gene>
    <name evidence="5" type="ORF">HYN43_008955</name>
</gene>